<feature type="chain" id="PRO_5047374760" evidence="2">
    <location>
        <begin position="26"/>
        <end position="205"/>
    </location>
</feature>
<evidence type="ECO:0000313" key="3">
    <source>
        <dbReference type="EMBL" id="MDP9887823.1"/>
    </source>
</evidence>
<proteinExistence type="predicted"/>
<keyword evidence="2" id="KW-0732">Signal</keyword>
<feature type="compositionally biased region" description="Polar residues" evidence="1">
    <location>
        <begin position="149"/>
        <end position="170"/>
    </location>
</feature>
<reference evidence="3 4" key="1">
    <citation type="submission" date="2023-07" db="EMBL/GenBank/DDBJ databases">
        <title>Sorghum-associated microbial communities from plants grown in Nebraska, USA.</title>
        <authorList>
            <person name="Schachtman D."/>
        </authorList>
    </citation>
    <scope>NUCLEOTIDE SEQUENCE [LARGE SCALE GENOMIC DNA]</scope>
    <source>
        <strain evidence="3 4">CC222</strain>
    </source>
</reference>
<comment type="caution">
    <text evidence="3">The sequence shown here is derived from an EMBL/GenBank/DDBJ whole genome shotgun (WGS) entry which is preliminary data.</text>
</comment>
<name>A0ABT9RRH2_9MICC</name>
<dbReference type="Proteomes" id="UP001226577">
    <property type="component" value="Unassembled WGS sequence"/>
</dbReference>
<evidence type="ECO:0000256" key="2">
    <source>
        <dbReference type="SAM" id="SignalP"/>
    </source>
</evidence>
<keyword evidence="4" id="KW-1185">Reference proteome</keyword>
<feature type="region of interest" description="Disordered" evidence="1">
    <location>
        <begin position="147"/>
        <end position="177"/>
    </location>
</feature>
<gene>
    <name evidence="3" type="ORF">J2X98_001401</name>
</gene>
<sequence>MNIKTAVPIALTGLTLCLAACSAEAPKESSSTGSSTPVQQSPAATSGWAFMPANGAAGIKAAGLDVLSAEGSAEHIHAHLDVISDGHAIPVPADIGFSFGSNGQPNGISALHTHDPSGIIHIEAPTAGVTYTLGQVLTEWGVLDGKDSTPGSAHSSTGDWQVYVNGTQQPGDPKDTPLRSHDEILLVHGPAPATIPSSYSFPSGY</sequence>
<evidence type="ECO:0000313" key="4">
    <source>
        <dbReference type="Proteomes" id="UP001226577"/>
    </source>
</evidence>
<evidence type="ECO:0000256" key="1">
    <source>
        <dbReference type="SAM" id="MobiDB-lite"/>
    </source>
</evidence>
<feature type="signal peptide" evidence="2">
    <location>
        <begin position="1"/>
        <end position="25"/>
    </location>
</feature>
<protein>
    <submittedName>
        <fullName evidence="3">Uncharacterized protein</fullName>
    </submittedName>
</protein>
<organism evidence="3 4">
    <name type="scientific">Pseudarthrobacter enclensis</name>
    <dbReference type="NCBI Taxonomy" id="993070"/>
    <lineage>
        <taxon>Bacteria</taxon>
        <taxon>Bacillati</taxon>
        <taxon>Actinomycetota</taxon>
        <taxon>Actinomycetes</taxon>
        <taxon>Micrococcales</taxon>
        <taxon>Micrococcaceae</taxon>
        <taxon>Pseudarthrobacter</taxon>
    </lineage>
</organism>
<accession>A0ABT9RRH2</accession>
<dbReference type="RefSeq" id="WP_307305950.1">
    <property type="nucleotide sequence ID" value="NZ_JAUSRE010000005.1"/>
</dbReference>
<dbReference type="EMBL" id="JAUSRE010000005">
    <property type="protein sequence ID" value="MDP9887823.1"/>
    <property type="molecule type" value="Genomic_DNA"/>
</dbReference>